<dbReference type="PANTHER" id="PTHR42659:SF2">
    <property type="entry name" value="XANTHINE DEHYDROGENASE SUBUNIT C-RELATED"/>
    <property type="match status" value="1"/>
</dbReference>
<dbReference type="RefSeq" id="WP_344006097.1">
    <property type="nucleotide sequence ID" value="NZ_BAAAGU010000064.1"/>
</dbReference>
<keyword evidence="3" id="KW-0560">Oxidoreductase</keyword>
<dbReference type="Gene3D" id="3.30.465.10">
    <property type="match status" value="1"/>
</dbReference>
<name>A0ABP3SUX7_9ACTN</name>
<dbReference type="Proteomes" id="UP001500724">
    <property type="component" value="Unassembled WGS sequence"/>
</dbReference>
<protein>
    <submittedName>
        <fullName evidence="5">Xanthine dehydrogenase family protein subunit M</fullName>
    </submittedName>
</protein>
<dbReference type="SUPFAM" id="SSF55447">
    <property type="entry name" value="CO dehydrogenase flavoprotein C-terminal domain-like"/>
    <property type="match status" value="1"/>
</dbReference>
<dbReference type="InterPro" id="IPR016169">
    <property type="entry name" value="FAD-bd_PCMH_sub2"/>
</dbReference>
<dbReference type="InterPro" id="IPR036318">
    <property type="entry name" value="FAD-bd_PCMH-like_sf"/>
</dbReference>
<dbReference type="SUPFAM" id="SSF56176">
    <property type="entry name" value="FAD-binding/transporter-associated domain-like"/>
    <property type="match status" value="1"/>
</dbReference>
<keyword evidence="1" id="KW-0285">Flavoprotein</keyword>
<comment type="caution">
    <text evidence="5">The sequence shown here is derived from an EMBL/GenBank/DDBJ whole genome shotgun (WGS) entry which is preliminary data.</text>
</comment>
<dbReference type="Pfam" id="PF03450">
    <property type="entry name" value="CO_deh_flav_C"/>
    <property type="match status" value="1"/>
</dbReference>
<keyword evidence="2" id="KW-0274">FAD</keyword>
<accession>A0ABP3SUX7</accession>
<dbReference type="InterPro" id="IPR016167">
    <property type="entry name" value="FAD-bd_PCMH_sub1"/>
</dbReference>
<keyword evidence="6" id="KW-1185">Reference proteome</keyword>
<organism evidence="5 6">
    <name type="scientific">Streptomyces thermocarboxydovorans</name>
    <dbReference type="NCBI Taxonomy" id="59298"/>
    <lineage>
        <taxon>Bacteria</taxon>
        <taxon>Bacillati</taxon>
        <taxon>Actinomycetota</taxon>
        <taxon>Actinomycetes</taxon>
        <taxon>Kitasatosporales</taxon>
        <taxon>Streptomycetaceae</taxon>
        <taxon>Streptomyces</taxon>
    </lineage>
</organism>
<evidence type="ECO:0000259" key="4">
    <source>
        <dbReference type="PROSITE" id="PS51387"/>
    </source>
</evidence>
<dbReference type="Gene3D" id="3.30.390.50">
    <property type="entry name" value="CO dehydrogenase flavoprotein, C-terminal domain"/>
    <property type="match status" value="1"/>
</dbReference>
<dbReference type="InterPro" id="IPR051312">
    <property type="entry name" value="Diverse_Substr_Oxidored"/>
</dbReference>
<dbReference type="InterPro" id="IPR036683">
    <property type="entry name" value="CO_DH_flav_C_dom_sf"/>
</dbReference>
<dbReference type="InterPro" id="IPR016166">
    <property type="entry name" value="FAD-bd_PCMH"/>
</dbReference>
<gene>
    <name evidence="5" type="ORF">GCM10009535_50940</name>
</gene>
<sequence>MKPPPFKYHACRTIDEAVGILDSDPDGSKVLAGGQSLVPVLNLRLAAPDNLVDINSIEGLDYIRVQPDHVAIGAGTRQYIVERSDQLHSVLPVVREALSHVGHSQIRNRGTVVGSICHADPAAEMPAVFLTVGGEVTARSAAGTRTIGSDDFFESYLTTALEPNEIVTQVKFDIPSGRTGWYFEEVARRHGDFAILGVVALVSLEGDTVSRARITIFGGGATPLRMTVAEQLITGAKAGDIGGDLLERAASEASAAVRPTDDIHASADYRRHVAGLLTKRAITRSLERAGSPA</sequence>
<reference evidence="6" key="1">
    <citation type="journal article" date="2019" name="Int. J. Syst. Evol. Microbiol.">
        <title>The Global Catalogue of Microorganisms (GCM) 10K type strain sequencing project: providing services to taxonomists for standard genome sequencing and annotation.</title>
        <authorList>
            <consortium name="The Broad Institute Genomics Platform"/>
            <consortium name="The Broad Institute Genome Sequencing Center for Infectious Disease"/>
            <person name="Wu L."/>
            <person name="Ma J."/>
        </authorList>
    </citation>
    <scope>NUCLEOTIDE SEQUENCE [LARGE SCALE GENOMIC DNA]</scope>
    <source>
        <strain evidence="6">JCM 10367</strain>
    </source>
</reference>
<feature type="domain" description="FAD-binding PCMH-type" evidence="4">
    <location>
        <begin position="1"/>
        <end position="177"/>
    </location>
</feature>
<evidence type="ECO:0000313" key="6">
    <source>
        <dbReference type="Proteomes" id="UP001500724"/>
    </source>
</evidence>
<dbReference type="PANTHER" id="PTHR42659">
    <property type="entry name" value="XANTHINE DEHYDROGENASE SUBUNIT C-RELATED"/>
    <property type="match status" value="1"/>
</dbReference>
<dbReference type="InterPro" id="IPR002346">
    <property type="entry name" value="Mopterin_DH_FAD-bd"/>
</dbReference>
<dbReference type="InterPro" id="IPR005107">
    <property type="entry name" value="CO_DH_flav_C"/>
</dbReference>
<evidence type="ECO:0000256" key="2">
    <source>
        <dbReference type="ARBA" id="ARBA00022827"/>
    </source>
</evidence>
<dbReference type="Pfam" id="PF00941">
    <property type="entry name" value="FAD_binding_5"/>
    <property type="match status" value="1"/>
</dbReference>
<dbReference type="Gene3D" id="3.30.43.10">
    <property type="entry name" value="Uridine Diphospho-n-acetylenolpyruvylglucosamine Reductase, domain 2"/>
    <property type="match status" value="1"/>
</dbReference>
<dbReference type="PROSITE" id="PS51387">
    <property type="entry name" value="FAD_PCMH"/>
    <property type="match status" value="1"/>
</dbReference>
<evidence type="ECO:0000256" key="1">
    <source>
        <dbReference type="ARBA" id="ARBA00022630"/>
    </source>
</evidence>
<dbReference type="EMBL" id="BAAAGU010000064">
    <property type="protein sequence ID" value="GAA0665045.1"/>
    <property type="molecule type" value="Genomic_DNA"/>
</dbReference>
<dbReference type="SMART" id="SM01092">
    <property type="entry name" value="CO_deh_flav_C"/>
    <property type="match status" value="1"/>
</dbReference>
<proteinExistence type="predicted"/>
<evidence type="ECO:0000256" key="3">
    <source>
        <dbReference type="ARBA" id="ARBA00023002"/>
    </source>
</evidence>
<evidence type="ECO:0000313" key="5">
    <source>
        <dbReference type="EMBL" id="GAA0665045.1"/>
    </source>
</evidence>